<evidence type="ECO:0000259" key="6">
    <source>
        <dbReference type="Pfam" id="PF00588"/>
    </source>
</evidence>
<feature type="compositionally biased region" description="Basic residues" evidence="5">
    <location>
        <begin position="97"/>
        <end position="115"/>
    </location>
</feature>
<keyword evidence="8" id="KW-1185">Reference proteome</keyword>
<dbReference type="InterPro" id="IPR029028">
    <property type="entry name" value="Alpha/beta_knot_MTases"/>
</dbReference>
<evidence type="ECO:0000256" key="5">
    <source>
        <dbReference type="SAM" id="MobiDB-lite"/>
    </source>
</evidence>
<dbReference type="InterPro" id="IPR004384">
    <property type="entry name" value="RNA_MeTrfase_TrmJ/LasT"/>
</dbReference>
<evidence type="ECO:0000256" key="2">
    <source>
        <dbReference type="ARBA" id="ARBA00022603"/>
    </source>
</evidence>
<evidence type="ECO:0000256" key="3">
    <source>
        <dbReference type="ARBA" id="ARBA00022679"/>
    </source>
</evidence>
<organism evidence="7 8">
    <name type="scientific">Durusdinium trenchii</name>
    <dbReference type="NCBI Taxonomy" id="1381693"/>
    <lineage>
        <taxon>Eukaryota</taxon>
        <taxon>Sar</taxon>
        <taxon>Alveolata</taxon>
        <taxon>Dinophyceae</taxon>
        <taxon>Suessiales</taxon>
        <taxon>Symbiodiniaceae</taxon>
        <taxon>Durusdinium</taxon>
    </lineage>
</organism>
<dbReference type="InterPro" id="IPR029026">
    <property type="entry name" value="tRNA_m1G_MTases_N"/>
</dbReference>
<dbReference type="EMBL" id="CAXAMN010024694">
    <property type="protein sequence ID" value="CAK9088771.1"/>
    <property type="molecule type" value="Genomic_DNA"/>
</dbReference>
<protein>
    <recommendedName>
        <fullName evidence="6">tRNA/rRNA methyltransferase SpoU type domain-containing protein</fullName>
    </recommendedName>
</protein>
<proteinExistence type="inferred from homology"/>
<dbReference type="Gene3D" id="3.40.1280.10">
    <property type="match status" value="1"/>
</dbReference>
<evidence type="ECO:0000313" key="8">
    <source>
        <dbReference type="Proteomes" id="UP001642484"/>
    </source>
</evidence>
<dbReference type="PANTHER" id="PTHR42786:SF2">
    <property type="entry name" value="TRNA (CYTIDINE_URIDINE-2'-O-)-METHYLTRANSFERASE TRMJ"/>
    <property type="match status" value="1"/>
</dbReference>
<dbReference type="Pfam" id="PF00588">
    <property type="entry name" value="SpoU_methylase"/>
    <property type="match status" value="1"/>
</dbReference>
<dbReference type="SUPFAM" id="SSF75217">
    <property type="entry name" value="alpha/beta knot"/>
    <property type="match status" value="1"/>
</dbReference>
<sequence length="115" mass="12350">MEAKEVLSHLQRAGYRLVGLTAHDNGTDIKALWDVPLAAPGLALIFGREHDGIPADAEALLDEAVTIPMAVSGEEGSLNVSHAAAVVLYERWEQLQRHHGNAQKNSRARGRAGGH</sequence>
<dbReference type="PANTHER" id="PTHR42786">
    <property type="entry name" value="TRNA/RRNA METHYLTRANSFERASE"/>
    <property type="match status" value="1"/>
</dbReference>
<keyword evidence="4" id="KW-0949">S-adenosyl-L-methionine</keyword>
<comment type="similarity">
    <text evidence="1">Belongs to the class IV-like SAM-binding methyltransferase superfamily. RNA methyltransferase TrmH family.</text>
</comment>
<gene>
    <name evidence="7" type="ORF">CCMP2556_LOCUS42776</name>
</gene>
<evidence type="ECO:0000256" key="1">
    <source>
        <dbReference type="ARBA" id="ARBA00007228"/>
    </source>
</evidence>
<name>A0ABP0QKN4_9DINO</name>
<accession>A0ABP0QKN4</accession>
<feature type="region of interest" description="Disordered" evidence="5">
    <location>
        <begin position="96"/>
        <end position="115"/>
    </location>
</feature>
<evidence type="ECO:0000313" key="7">
    <source>
        <dbReference type="EMBL" id="CAK9088771.1"/>
    </source>
</evidence>
<evidence type="ECO:0000256" key="4">
    <source>
        <dbReference type="ARBA" id="ARBA00022691"/>
    </source>
</evidence>
<comment type="caution">
    <text evidence="7">The sequence shown here is derived from an EMBL/GenBank/DDBJ whole genome shotgun (WGS) entry which is preliminary data.</text>
</comment>
<dbReference type="Proteomes" id="UP001642484">
    <property type="component" value="Unassembled WGS sequence"/>
</dbReference>
<dbReference type="InterPro" id="IPR001537">
    <property type="entry name" value="SpoU_MeTrfase"/>
</dbReference>
<keyword evidence="3" id="KW-0808">Transferase</keyword>
<feature type="domain" description="tRNA/rRNA methyltransferase SpoU type" evidence="6">
    <location>
        <begin position="3"/>
        <end position="89"/>
    </location>
</feature>
<keyword evidence="2" id="KW-0489">Methyltransferase</keyword>
<reference evidence="7 8" key="1">
    <citation type="submission" date="2024-02" db="EMBL/GenBank/DDBJ databases">
        <authorList>
            <person name="Chen Y."/>
            <person name="Shah S."/>
            <person name="Dougan E. K."/>
            <person name="Thang M."/>
            <person name="Chan C."/>
        </authorList>
    </citation>
    <scope>NUCLEOTIDE SEQUENCE [LARGE SCALE GENOMIC DNA]</scope>
</reference>